<feature type="region of interest" description="Disordered" evidence="1">
    <location>
        <begin position="38"/>
        <end position="58"/>
    </location>
</feature>
<protein>
    <submittedName>
        <fullName evidence="2">Uncharacterized protein</fullName>
    </submittedName>
</protein>
<dbReference type="AlphaFoldDB" id="A0AAV9NIJ2"/>
<dbReference type="GeneID" id="89979385"/>
<sequence>MGFECIYRPPLSILDADASVLARLAILESRIQAMDQRHLSETISSSTPSRDNTLGSPQAVVTPWPKVPEFHHAAAHKMFHYWSKLRINISPPELEPLHFFKQVDDADTFLVGSKFESHISGTIYYAELMRAIDLLFEEIMHLPFILRHLLTSGGLSRNMCIDVFGAHAPAKPDPTVTLDFVDQSAEELLIQTVALKHLAAKESSVVLSQKADLAFRYALERMWMMQSQQSPQALPFKFLFVIIMLYLYGRPFHALGILQSLESLIHNTSPSSQGDISARARYEAYFYQYFLLESDILTEIDGVPSHRLHNIGLPTAFDAVTTPPNLMGSEPGSSLTYDYAIQELHSHLTLRGYLNSVLANLYTTERAYCRPDEIAANLTDIARRLDIWYWSLPLEMRFPRHPAAFLLTIPRMSDKMVSMKFQHFRTIINQS</sequence>
<feature type="compositionally biased region" description="Polar residues" evidence="1">
    <location>
        <begin position="41"/>
        <end position="56"/>
    </location>
</feature>
<dbReference type="EMBL" id="JAVRRD010000005">
    <property type="protein sequence ID" value="KAK5058967.1"/>
    <property type="molecule type" value="Genomic_DNA"/>
</dbReference>
<evidence type="ECO:0000256" key="1">
    <source>
        <dbReference type="SAM" id="MobiDB-lite"/>
    </source>
</evidence>
<keyword evidence="3" id="KW-1185">Reference proteome</keyword>
<comment type="caution">
    <text evidence="2">The sequence shown here is derived from an EMBL/GenBank/DDBJ whole genome shotgun (WGS) entry which is preliminary data.</text>
</comment>
<organism evidence="2 3">
    <name type="scientific">Exophiala bonariae</name>
    <dbReference type="NCBI Taxonomy" id="1690606"/>
    <lineage>
        <taxon>Eukaryota</taxon>
        <taxon>Fungi</taxon>
        <taxon>Dikarya</taxon>
        <taxon>Ascomycota</taxon>
        <taxon>Pezizomycotina</taxon>
        <taxon>Eurotiomycetes</taxon>
        <taxon>Chaetothyriomycetidae</taxon>
        <taxon>Chaetothyriales</taxon>
        <taxon>Herpotrichiellaceae</taxon>
        <taxon>Exophiala</taxon>
    </lineage>
</organism>
<name>A0AAV9NIJ2_9EURO</name>
<gene>
    <name evidence="2" type="ORF">LTR84_011231</name>
</gene>
<dbReference type="Proteomes" id="UP001358417">
    <property type="component" value="Unassembled WGS sequence"/>
</dbReference>
<evidence type="ECO:0000313" key="2">
    <source>
        <dbReference type="EMBL" id="KAK5058967.1"/>
    </source>
</evidence>
<accession>A0AAV9NIJ2</accession>
<dbReference type="RefSeq" id="XP_064709490.1">
    <property type="nucleotide sequence ID" value="XM_064854764.1"/>
</dbReference>
<reference evidence="2 3" key="1">
    <citation type="submission" date="2023-08" db="EMBL/GenBank/DDBJ databases">
        <title>Black Yeasts Isolated from many extreme environments.</title>
        <authorList>
            <person name="Coleine C."/>
            <person name="Stajich J.E."/>
            <person name="Selbmann L."/>
        </authorList>
    </citation>
    <scope>NUCLEOTIDE SEQUENCE [LARGE SCALE GENOMIC DNA]</scope>
    <source>
        <strain evidence="2 3">CCFEE 5792</strain>
    </source>
</reference>
<proteinExistence type="predicted"/>
<evidence type="ECO:0000313" key="3">
    <source>
        <dbReference type="Proteomes" id="UP001358417"/>
    </source>
</evidence>